<dbReference type="Pfam" id="PF13387">
    <property type="entry name" value="Lnb_N"/>
    <property type="match status" value="1"/>
</dbReference>
<dbReference type="EMBL" id="JBHRXZ010000022">
    <property type="protein sequence ID" value="MFC3608067.1"/>
    <property type="molecule type" value="Genomic_DNA"/>
</dbReference>
<dbReference type="Proteomes" id="UP001595630">
    <property type="component" value="Unassembled WGS sequence"/>
</dbReference>
<evidence type="ECO:0000313" key="4">
    <source>
        <dbReference type="Proteomes" id="UP001595630"/>
    </source>
</evidence>
<dbReference type="RefSeq" id="WP_386364280.1">
    <property type="nucleotide sequence ID" value="NZ_JBHRXZ010000022.1"/>
</dbReference>
<dbReference type="InterPro" id="IPR057166">
    <property type="entry name" value="DUF7844"/>
</dbReference>
<feature type="domain" description="DUF7844" evidence="2">
    <location>
        <begin position="35"/>
        <end position="254"/>
    </location>
</feature>
<proteinExistence type="predicted"/>
<evidence type="ECO:0000259" key="2">
    <source>
        <dbReference type="Pfam" id="PF25226"/>
    </source>
</evidence>
<protein>
    <submittedName>
        <fullName evidence="3">DUF4105 domain-containing protein</fullName>
    </submittedName>
</protein>
<feature type="domain" description="Lnb N-terminal periplasmic" evidence="1">
    <location>
        <begin position="274"/>
        <end position="428"/>
    </location>
</feature>
<sequence>MAVFLRGRYSLATALVLALLSLGARAELRLELVGPLTAAEREASQALLDEALLALPPAFAQRLDRSVSVSWSGGLPEAVYGRASGDRLQLNRRLLARLSDGRAANEASDRAHRTLRRELLATVLHELTHLYDHARLWTAPEHALQARCRQQSRRLGQAGLSHDCRGQSDRRFTLSDDPRLLDLAGWPQQVGQRGARERDNGHVARSPDAYELASPREYVAVNMEYFLLDPSFACRRPALYRHLSEHFGWQPPSKPCETRLPVLNAGRDFASTPLANLDPRRVYEVDYLFADANQNMMSRWGHSMLRLVICAPERVEPGPDCRLDLQHHLVLSFRAFIDDVQLSSWDGLTGEYPSRLFVLPLDQVIDEYTKLELRGLSSVPLKLSREELQALVERSVELHWSYDGQYYFLTNNCAVETLKLLRAGIDRPALASLDSILPNGLLTLLIRRGLADDGPLQDADQARRLGYRFDSYRERYEAMFSVVKKRLAIDQSRVEDWLAQPAEARHRWMGQADLQAGAALLLLEQAARHRQLLLIRDELKQRYLSGRGTDDQRLARADEALQGILANSGYLSRPAELLEGEGYGIPQQAERARLETRSSERQARLQQLAQVLDEEARSLLSDARREELEQIDSNLAALGSHLRGLHRQRGGLQLP</sequence>
<evidence type="ECO:0000259" key="1">
    <source>
        <dbReference type="Pfam" id="PF13387"/>
    </source>
</evidence>
<evidence type="ECO:0000313" key="3">
    <source>
        <dbReference type="EMBL" id="MFC3608067.1"/>
    </source>
</evidence>
<keyword evidence="4" id="KW-1185">Reference proteome</keyword>
<dbReference type="InterPro" id="IPR024079">
    <property type="entry name" value="MetalloPept_cat_dom_sf"/>
</dbReference>
<gene>
    <name evidence="3" type="ORF">ACFOMF_09790</name>
</gene>
<accession>A0ABV7T555</accession>
<dbReference type="InterPro" id="IPR025178">
    <property type="entry name" value="Lnb_N"/>
</dbReference>
<name>A0ABV7T555_9GAMM</name>
<dbReference type="Pfam" id="PF25226">
    <property type="entry name" value="DUF7844"/>
    <property type="match status" value="1"/>
</dbReference>
<dbReference type="Gene3D" id="3.40.390.10">
    <property type="entry name" value="Collagenase (Catalytic Domain)"/>
    <property type="match status" value="1"/>
</dbReference>
<reference evidence="4" key="1">
    <citation type="journal article" date="2019" name="Int. J. Syst. Evol. Microbiol.">
        <title>The Global Catalogue of Microorganisms (GCM) 10K type strain sequencing project: providing services to taxonomists for standard genome sequencing and annotation.</title>
        <authorList>
            <consortium name="The Broad Institute Genomics Platform"/>
            <consortium name="The Broad Institute Genome Sequencing Center for Infectious Disease"/>
            <person name="Wu L."/>
            <person name="Ma J."/>
        </authorList>
    </citation>
    <scope>NUCLEOTIDE SEQUENCE [LARGE SCALE GENOMIC DNA]</scope>
    <source>
        <strain evidence="4">KCTC 42447</strain>
    </source>
</reference>
<comment type="caution">
    <text evidence="3">The sequence shown here is derived from an EMBL/GenBank/DDBJ whole genome shotgun (WGS) entry which is preliminary data.</text>
</comment>
<organism evidence="3 4">
    <name type="scientific">Stutzerimonas tarimensis</name>
    <dbReference type="NCBI Taxonomy" id="1507735"/>
    <lineage>
        <taxon>Bacteria</taxon>
        <taxon>Pseudomonadati</taxon>
        <taxon>Pseudomonadota</taxon>
        <taxon>Gammaproteobacteria</taxon>
        <taxon>Pseudomonadales</taxon>
        <taxon>Pseudomonadaceae</taxon>
        <taxon>Stutzerimonas</taxon>
    </lineage>
</organism>